<dbReference type="GO" id="GO:0005634">
    <property type="term" value="C:nucleus"/>
    <property type="evidence" value="ECO:0007669"/>
    <property type="project" value="UniProtKB-SubCell"/>
</dbReference>
<keyword evidence="5" id="KW-0539">Nucleus</keyword>
<dbReference type="SUPFAM" id="SSF101941">
    <property type="entry name" value="NAC domain"/>
    <property type="match status" value="1"/>
</dbReference>
<evidence type="ECO:0000256" key="1">
    <source>
        <dbReference type="ARBA" id="ARBA00004123"/>
    </source>
</evidence>
<keyword evidence="3" id="KW-0238">DNA-binding</keyword>
<keyword evidence="9" id="KW-1185">Reference proteome</keyword>
<dbReference type="PROSITE" id="PS51005">
    <property type="entry name" value="NAC"/>
    <property type="match status" value="1"/>
</dbReference>
<dbReference type="Pfam" id="PF02365">
    <property type="entry name" value="NAM"/>
    <property type="match status" value="1"/>
</dbReference>
<protein>
    <submittedName>
        <fullName evidence="7">NAC transcription factors 16</fullName>
    </submittedName>
</protein>
<dbReference type="GO" id="GO:0006355">
    <property type="term" value="P:regulation of DNA-templated transcription"/>
    <property type="evidence" value="ECO:0007669"/>
    <property type="project" value="InterPro"/>
</dbReference>
<evidence type="ECO:0000256" key="5">
    <source>
        <dbReference type="ARBA" id="ARBA00023242"/>
    </source>
</evidence>
<keyword evidence="4" id="KW-0804">Transcription</keyword>
<dbReference type="Proteomes" id="UP000091857">
    <property type="component" value="Chromosome 17"/>
</dbReference>
<organism evidence="7">
    <name type="scientific">Manihot esculenta</name>
    <name type="common">Cassava</name>
    <name type="synonym">Jatropha manihot</name>
    <dbReference type="NCBI Taxonomy" id="3983"/>
    <lineage>
        <taxon>Eukaryota</taxon>
        <taxon>Viridiplantae</taxon>
        <taxon>Streptophyta</taxon>
        <taxon>Embryophyta</taxon>
        <taxon>Tracheophyta</taxon>
        <taxon>Spermatophyta</taxon>
        <taxon>Magnoliopsida</taxon>
        <taxon>eudicotyledons</taxon>
        <taxon>Gunneridae</taxon>
        <taxon>Pentapetalae</taxon>
        <taxon>rosids</taxon>
        <taxon>fabids</taxon>
        <taxon>Malpighiales</taxon>
        <taxon>Euphorbiaceae</taxon>
        <taxon>Crotonoideae</taxon>
        <taxon>Manihoteae</taxon>
        <taxon>Manihot</taxon>
    </lineage>
</organism>
<keyword evidence="2" id="KW-0805">Transcription regulation</keyword>
<evidence type="ECO:0000256" key="3">
    <source>
        <dbReference type="ARBA" id="ARBA00023125"/>
    </source>
</evidence>
<dbReference type="EMBL" id="KR605154">
    <property type="protein sequence ID" value="ALC78993.1"/>
    <property type="molecule type" value="mRNA"/>
</dbReference>
<feature type="domain" description="NAC" evidence="6">
    <location>
        <begin position="17"/>
        <end position="180"/>
    </location>
</feature>
<evidence type="ECO:0000313" key="8">
    <source>
        <dbReference type="EMBL" id="OAY24766.1"/>
    </source>
</evidence>
<evidence type="ECO:0000259" key="6">
    <source>
        <dbReference type="PROSITE" id="PS51005"/>
    </source>
</evidence>
<sequence>MESTDSSSASHHLPIQLPPGFRFHPTDEELVVHYLKKKAASAPLPVAIISDVDLYKFDPWELPSKSTFGEKEWYFFSPRDRKYPNGARPNRAATSGYWKATGIDKPILTSDGTRKVGVKKALVFYGGKPPKGIKTNWIMHEYRLVDNMNNSASKLPGVASTTQKGSLRLDDWVLCRIYKKNNSQKPTDRDKEDSMAGLFCTLPLMHPKPSAASASASKPTSFVSVIEDEENFFEGILTGKIHGMQNSSKISHHHQLPCSSPNPNISTIHFASTSNNTLPVKNLLPSQYWDEAAPAGSSPMAASSGKRFHGDLNSCTTATDDNSSFVSLLRQLPQGTPFHPNTFLGDNVLRQQFQLPSMNWNT</sequence>
<dbReference type="PANTHER" id="PTHR31719:SF241">
    <property type="entry name" value="NAC TRANSCRIPTION FACTOR 56"/>
    <property type="match status" value="1"/>
</dbReference>
<dbReference type="GO" id="GO:0048731">
    <property type="term" value="P:system development"/>
    <property type="evidence" value="ECO:0000318"/>
    <property type="project" value="GO_Central"/>
</dbReference>
<dbReference type="PANTHER" id="PTHR31719">
    <property type="entry name" value="NAC TRANSCRIPTION FACTOR 56"/>
    <property type="match status" value="1"/>
</dbReference>
<dbReference type="AlphaFoldDB" id="A0A0M4FSE6"/>
<dbReference type="GO" id="GO:0048316">
    <property type="term" value="P:seed development"/>
    <property type="evidence" value="ECO:0007669"/>
    <property type="project" value="UniProtKB-ARBA"/>
</dbReference>
<reference evidence="8 9" key="2">
    <citation type="submission" date="2016-02" db="EMBL/GenBank/DDBJ databases">
        <title>WGS assembly of Manihot esculenta.</title>
        <authorList>
            <person name="Bredeson J.V."/>
            <person name="Prochnik S.E."/>
            <person name="Lyons J.B."/>
            <person name="Schmutz J."/>
            <person name="Grimwood J."/>
            <person name="Vrebalov J."/>
            <person name="Bart R.S."/>
            <person name="Amuge T."/>
            <person name="Ferguson M.E."/>
            <person name="Green R."/>
            <person name="Putnam N."/>
            <person name="Stites J."/>
            <person name="Rounsley S."/>
            <person name="Rokhsar D.S."/>
        </authorList>
    </citation>
    <scope>NUCLEOTIDE SEQUENCE [LARGE SCALE GENOMIC DNA]</scope>
    <source>
        <strain evidence="9">cv. AM560-2</strain>
        <tissue evidence="8">Leaf</tissue>
    </source>
</reference>
<proteinExistence type="evidence at transcript level"/>
<evidence type="ECO:0000256" key="2">
    <source>
        <dbReference type="ARBA" id="ARBA00023015"/>
    </source>
</evidence>
<accession>A0A0M4FSE6</accession>
<dbReference type="Gramene" id="Manes.17G041900.1.v8.1">
    <property type="protein sequence ID" value="Manes.17G041900.1.v8.1.CDS"/>
    <property type="gene ID" value="Manes.17G041900.v8.1"/>
</dbReference>
<dbReference type="GO" id="GO:0043565">
    <property type="term" value="F:sequence-specific DNA binding"/>
    <property type="evidence" value="ECO:0007669"/>
    <property type="project" value="UniProtKB-ARBA"/>
</dbReference>
<evidence type="ECO:0000313" key="9">
    <source>
        <dbReference type="Proteomes" id="UP000091857"/>
    </source>
</evidence>
<dbReference type="FunFam" id="2.170.150.80:FF:000005">
    <property type="entry name" value="NAC transcription factor 56"/>
    <property type="match status" value="1"/>
</dbReference>
<dbReference type="Gene3D" id="2.170.150.80">
    <property type="entry name" value="NAC domain"/>
    <property type="match status" value="1"/>
</dbReference>
<gene>
    <name evidence="8" type="ORF">MANES_17G041900</name>
</gene>
<dbReference type="InterPro" id="IPR003441">
    <property type="entry name" value="NAC-dom"/>
</dbReference>
<dbReference type="InterPro" id="IPR036093">
    <property type="entry name" value="NAC_dom_sf"/>
</dbReference>
<dbReference type="OMA" id="DKEDSMA"/>
<dbReference type="SMR" id="A0A0M4FSE6"/>
<reference evidence="7" key="1">
    <citation type="journal article" date="2015" name="PLoS ONE">
        <title>Genome-Wide Identification and Expression Analysis of the NAC Transcription Factor Family in Cassava.</title>
        <authorList>
            <person name="Hu W."/>
            <person name="Wei Y."/>
            <person name="Xia Z."/>
            <person name="Yan Y."/>
            <person name="Hou X."/>
            <person name="Zou M."/>
            <person name="Lu C."/>
            <person name="Wang W."/>
            <person name="Peng M."/>
        </authorList>
    </citation>
    <scope>NUCLEOTIDE SEQUENCE</scope>
    <source>
        <strain evidence="7">MeNAC16</strain>
    </source>
</reference>
<dbReference type="STRING" id="3983.A0A0M4FSE6"/>
<evidence type="ECO:0000313" key="7">
    <source>
        <dbReference type="EMBL" id="ALC78993.1"/>
    </source>
</evidence>
<name>A0A0M4FSE6_MANES</name>
<dbReference type="OrthoDB" id="1921961at2759"/>
<dbReference type="EMBL" id="CM004403">
    <property type="protein sequence ID" value="OAY24766.1"/>
    <property type="molecule type" value="Genomic_DNA"/>
</dbReference>
<evidence type="ECO:0000256" key="4">
    <source>
        <dbReference type="ARBA" id="ARBA00023163"/>
    </source>
</evidence>
<comment type="subcellular location">
    <subcellularLocation>
        <location evidence="1">Nucleus</location>
    </subcellularLocation>
</comment>